<dbReference type="Gene3D" id="1.10.560.10">
    <property type="entry name" value="GroEL-like equatorial domain"/>
    <property type="match status" value="1"/>
</dbReference>
<name>A0A6A4LTT6_9ERIC</name>
<dbReference type="AlphaFoldDB" id="A0A6A4LTT6"/>
<keyword evidence="1" id="KW-0808">Transferase</keyword>
<evidence type="ECO:0000256" key="1">
    <source>
        <dbReference type="ARBA" id="ARBA00022679"/>
    </source>
</evidence>
<dbReference type="Proteomes" id="UP000428333">
    <property type="component" value="Linkage Group LG05"/>
</dbReference>
<dbReference type="EMBL" id="QEFC01001155">
    <property type="protein sequence ID" value="KAE9459861.1"/>
    <property type="molecule type" value="Genomic_DNA"/>
</dbReference>
<dbReference type="SUPFAM" id="SSF48592">
    <property type="entry name" value="GroEL equatorial domain-like"/>
    <property type="match status" value="1"/>
</dbReference>
<protein>
    <submittedName>
        <fullName evidence="2">Uncharacterized protein</fullName>
    </submittedName>
</protein>
<sequence>MFLSKSSPYSIYSSEALVCTNPNLHILGSRGSFYKLGAACSTGVEAFADALLAVPKTLAENSGLDTQDVIIAPTE</sequence>
<feature type="non-terminal residue" evidence="2">
    <location>
        <position position="1"/>
    </location>
</feature>
<dbReference type="PROSITE" id="PS00606">
    <property type="entry name" value="KS3_1"/>
    <property type="match status" value="1"/>
</dbReference>
<reference evidence="2 3" key="1">
    <citation type="journal article" date="2019" name="Genome Biol. Evol.">
        <title>The Rhododendron genome and chromosomal organization provide insight into shared whole-genome duplications across the heath family (Ericaceae).</title>
        <authorList>
            <person name="Soza V.L."/>
            <person name="Lindsley D."/>
            <person name="Waalkes A."/>
            <person name="Ramage E."/>
            <person name="Patwardhan R.P."/>
            <person name="Burton J.N."/>
            <person name="Adey A."/>
            <person name="Kumar A."/>
            <person name="Qiu R."/>
            <person name="Shendure J."/>
            <person name="Hall B."/>
        </authorList>
    </citation>
    <scope>NUCLEOTIDE SEQUENCE [LARGE SCALE GENOMIC DNA]</scope>
    <source>
        <strain evidence="2">RSF 1966-606</strain>
    </source>
</reference>
<evidence type="ECO:0000313" key="2">
    <source>
        <dbReference type="EMBL" id="KAE9459861.1"/>
    </source>
</evidence>
<dbReference type="InterPro" id="IPR027413">
    <property type="entry name" value="GROEL-like_equatorial_sf"/>
</dbReference>
<organism evidence="2 3">
    <name type="scientific">Rhododendron williamsianum</name>
    <dbReference type="NCBI Taxonomy" id="262921"/>
    <lineage>
        <taxon>Eukaryota</taxon>
        <taxon>Viridiplantae</taxon>
        <taxon>Streptophyta</taxon>
        <taxon>Embryophyta</taxon>
        <taxon>Tracheophyta</taxon>
        <taxon>Spermatophyta</taxon>
        <taxon>Magnoliopsida</taxon>
        <taxon>eudicotyledons</taxon>
        <taxon>Gunneridae</taxon>
        <taxon>Pentapetalae</taxon>
        <taxon>asterids</taxon>
        <taxon>Ericales</taxon>
        <taxon>Ericaceae</taxon>
        <taxon>Ericoideae</taxon>
        <taxon>Rhodoreae</taxon>
        <taxon>Rhododendron</taxon>
    </lineage>
</organism>
<proteinExistence type="predicted"/>
<accession>A0A6A4LTT6</accession>
<evidence type="ECO:0000313" key="3">
    <source>
        <dbReference type="Proteomes" id="UP000428333"/>
    </source>
</evidence>
<dbReference type="GO" id="GO:0004315">
    <property type="term" value="F:3-oxoacyl-[acyl-carrier-protein] synthase activity"/>
    <property type="evidence" value="ECO:0007669"/>
    <property type="project" value="InterPro"/>
</dbReference>
<comment type="caution">
    <text evidence="2">The sequence shown here is derived from an EMBL/GenBank/DDBJ whole genome shotgun (WGS) entry which is preliminary data.</text>
</comment>
<dbReference type="OrthoDB" id="10052040at2759"/>
<dbReference type="GO" id="GO:0006633">
    <property type="term" value="P:fatty acid biosynthetic process"/>
    <property type="evidence" value="ECO:0007669"/>
    <property type="project" value="InterPro"/>
</dbReference>
<keyword evidence="3" id="KW-1185">Reference proteome</keyword>
<dbReference type="InterPro" id="IPR018201">
    <property type="entry name" value="Ketoacyl_synth_AS"/>
</dbReference>
<gene>
    <name evidence="2" type="ORF">C3L33_08235</name>
</gene>